<dbReference type="Pfam" id="PF07724">
    <property type="entry name" value="AAA_2"/>
    <property type="match status" value="1"/>
</dbReference>
<keyword evidence="4" id="KW-1133">Transmembrane helix</keyword>
<dbReference type="InterPro" id="IPR050130">
    <property type="entry name" value="ClpA_ClpB"/>
</dbReference>
<keyword evidence="3" id="KW-0143">Chaperone</keyword>
<evidence type="ECO:0000256" key="3">
    <source>
        <dbReference type="ARBA" id="ARBA00023186"/>
    </source>
</evidence>
<dbReference type="GO" id="GO:0005524">
    <property type="term" value="F:ATP binding"/>
    <property type="evidence" value="ECO:0007669"/>
    <property type="project" value="UniProtKB-KW"/>
</dbReference>
<evidence type="ECO:0000256" key="1">
    <source>
        <dbReference type="ARBA" id="ARBA00022741"/>
    </source>
</evidence>
<evidence type="ECO:0000256" key="2">
    <source>
        <dbReference type="ARBA" id="ARBA00022840"/>
    </source>
</evidence>
<dbReference type="CDD" id="cd19499">
    <property type="entry name" value="RecA-like_ClpB_Hsp104-like"/>
    <property type="match status" value="1"/>
</dbReference>
<dbReference type="InterPro" id="IPR001270">
    <property type="entry name" value="ClpA/B"/>
</dbReference>
<proteinExistence type="predicted"/>
<evidence type="ECO:0000259" key="6">
    <source>
        <dbReference type="SMART" id="SM01086"/>
    </source>
</evidence>
<dbReference type="Pfam" id="PF10431">
    <property type="entry name" value="ClpB_D2-small"/>
    <property type="match status" value="1"/>
</dbReference>
<dbReference type="Pfam" id="PF17871">
    <property type="entry name" value="AAA_lid_9"/>
    <property type="match status" value="1"/>
</dbReference>
<feature type="domain" description="Clp ATPase C-terminal" evidence="6">
    <location>
        <begin position="706"/>
        <end position="793"/>
    </location>
</feature>
<evidence type="ECO:0000259" key="5">
    <source>
        <dbReference type="SMART" id="SM00382"/>
    </source>
</evidence>
<keyword evidence="2 7" id="KW-0067">ATP-binding</keyword>
<dbReference type="GO" id="GO:0006508">
    <property type="term" value="P:proteolysis"/>
    <property type="evidence" value="ECO:0007669"/>
    <property type="project" value="UniProtKB-KW"/>
</dbReference>
<reference evidence="7 8" key="1">
    <citation type="journal article" date="2018" name="bioRxiv">
        <title>Evidence of independent acquisition and adaption of ultra-small bacteria to human hosts across the highly diverse yet reduced genomes of the phylum Saccharibacteria.</title>
        <authorList>
            <person name="McLean J.S."/>
            <person name="Bor B."/>
            <person name="To T.T."/>
            <person name="Liu Q."/>
            <person name="Kearns K.A."/>
            <person name="Solden L.M."/>
            <person name="Wrighton K.C."/>
            <person name="He X."/>
            <person name="Shi W."/>
        </authorList>
    </citation>
    <scope>NUCLEOTIDE SEQUENCE [LARGE SCALE GENOMIC DNA]</scope>
    <source>
        <strain evidence="7 8">TM7_G3_2_Rum_HOT_351B</strain>
    </source>
</reference>
<evidence type="ECO:0000313" key="8">
    <source>
        <dbReference type="Proteomes" id="UP001191019"/>
    </source>
</evidence>
<dbReference type="PANTHER" id="PTHR11638">
    <property type="entry name" value="ATP-DEPENDENT CLP PROTEASE"/>
    <property type="match status" value="1"/>
</dbReference>
<feature type="domain" description="AAA+ ATPase" evidence="5">
    <location>
        <begin position="539"/>
        <end position="678"/>
    </location>
</feature>
<keyword evidence="8" id="KW-1185">Reference proteome</keyword>
<feature type="domain" description="AAA+ ATPase" evidence="5">
    <location>
        <begin position="265"/>
        <end position="384"/>
    </location>
</feature>
<gene>
    <name evidence="7" type="primary">clpC_2</name>
    <name evidence="7" type="ORF">G3RUM_00328</name>
</gene>
<feature type="transmembrane region" description="Helical" evidence="4">
    <location>
        <begin position="51"/>
        <end position="69"/>
    </location>
</feature>
<dbReference type="InterPro" id="IPR003959">
    <property type="entry name" value="ATPase_AAA_core"/>
</dbReference>
<keyword evidence="4" id="KW-0812">Transmembrane</keyword>
<dbReference type="SUPFAM" id="SSF52540">
    <property type="entry name" value="P-loop containing nucleoside triphosphate hydrolases"/>
    <property type="match status" value="2"/>
</dbReference>
<keyword evidence="7" id="KW-0378">Hydrolase</keyword>
<dbReference type="InterPro" id="IPR003593">
    <property type="entry name" value="AAA+_ATPase"/>
</dbReference>
<protein>
    <submittedName>
        <fullName evidence="7">ATP-dependent Clp protease ATP-binding subunit ClpC</fullName>
    </submittedName>
</protein>
<dbReference type="GO" id="GO:0008233">
    <property type="term" value="F:peptidase activity"/>
    <property type="evidence" value="ECO:0007669"/>
    <property type="project" value="UniProtKB-KW"/>
</dbReference>
<dbReference type="Gene3D" id="3.40.50.300">
    <property type="entry name" value="P-loop containing nucleotide triphosphate hydrolases"/>
    <property type="match status" value="2"/>
</dbReference>
<reference evidence="7 8" key="2">
    <citation type="journal article" date="2020" name="Cell Rep.">
        <title>Acquisition and Adaptation of Ultra-small Parasitic Reduced Genome Bacteria to Mammalian Hosts.</title>
        <authorList>
            <person name="McLean J.S."/>
            <person name="Bor B."/>
            <person name="Kerns K.A."/>
            <person name="Liu Q."/>
            <person name="To T.T."/>
            <person name="Solden L."/>
            <person name="Hendrickson E.L."/>
            <person name="Wrighton K."/>
            <person name="Shi W."/>
            <person name="He X."/>
        </authorList>
    </citation>
    <scope>NUCLEOTIDE SEQUENCE [LARGE SCALE GENOMIC DNA]</scope>
    <source>
        <strain evidence="7 8">TM7_G3_2_Rum_HOT_351B</strain>
    </source>
</reference>
<organism evidence="7 8">
    <name type="scientific">Candidatus Nanosyncoccus alces</name>
    <dbReference type="NCBI Taxonomy" id="2171997"/>
    <lineage>
        <taxon>Bacteria</taxon>
        <taxon>Candidatus Saccharimonadota</taxon>
        <taxon>Candidatus Nanosyncoccalia</taxon>
        <taxon>Candidatus Nanosyncoccales</taxon>
        <taxon>Candidatus Nanosyncoccaceae</taxon>
        <taxon>Candidatus Nanosyncoccus</taxon>
    </lineage>
</organism>
<dbReference type="Proteomes" id="UP001191019">
    <property type="component" value="Unassembled WGS sequence"/>
</dbReference>
<accession>A0ABY0FN54</accession>
<dbReference type="InterPro" id="IPR019489">
    <property type="entry name" value="Clp_ATPase_C"/>
</dbReference>
<feature type="transmembrane region" description="Helical" evidence="4">
    <location>
        <begin position="21"/>
        <end position="45"/>
    </location>
</feature>
<dbReference type="SMART" id="SM01086">
    <property type="entry name" value="ClpB_D2-small"/>
    <property type="match status" value="1"/>
</dbReference>
<sequence length="794" mass="87836">MKNSFDPQNPRVRKAHQKHALNNSPMLALTLVVFIALLFGGIALLYFQNSISWTLIGFSSLPAMLIFWIKNDLVDIPIGKTDNFTDLISEDLLLLITKNSSPADLTQILPKTRSGAFIMARFNLPTPFFNEIANFLPATPEPIYETARHICETTNSEEITGAVLAVAIISSVPNYELLLNQFQLTITDLHQGIIWFNYLNGMVKNSKKPIHSGGIARDFAFGYTPTLQRFAINLSERYSGAHTKLQMADHTKIIGQIIETFTHGGRQNVALIGAYGSGRSTIVNALAETLMNADSKIPHSLKYRQIYSLDAPSLISAAKDSSELEYLMVNIFNEIYSAKNIILCLDNAHLFFEEGPGSVDIANLLTPILEAGHIRMILIMDDQKFLEISSKNSTLANSLNKIMVSPSNREETLKILMDQVPLLEYQKNVIYTYRALTEAYRLSEQYIHDVEMPGKAKLLLESATSYAEGNLVTALSVQTAVEKSYGVKVRVASDESDRNKLLNLEALIHERMIDQTEAVSAVANALRRAGAGVKHAGRPIGTFLFLGPTGVGKTELAKSLSEVYFNGEDNIIRLDMNEFVSAADVSRLIKDGAEDGLSLTAQVSKQPFSVILLDEIEKAHPSVLTTLLQVLDEGILRDEKNREISFRDSIIIATSNAGANEIREKIASGAKIDDFKEEFIENLISSNEFKPEFLNRFDEICLFKPLSKEDLVSVLDLIIASTNRTLEPQKISVVVDPAAKQILIDKGYDPKMGARPMRRIVQKTVENIVAAAILSGHATPGSTLHITPNEIKIS</sequence>
<evidence type="ECO:0000313" key="7">
    <source>
        <dbReference type="EMBL" id="RYC74784.1"/>
    </source>
</evidence>
<dbReference type="RefSeq" id="WP_129734744.1">
    <property type="nucleotide sequence ID" value="NZ_PRLM01000003.1"/>
</dbReference>
<dbReference type="PANTHER" id="PTHR11638:SF175">
    <property type="entry name" value="ATP-DEPENDENT CLP PROTEASE, ATP-BINDING SUBUNIT CLPC"/>
    <property type="match status" value="1"/>
</dbReference>
<keyword evidence="4" id="KW-0472">Membrane</keyword>
<evidence type="ECO:0000256" key="4">
    <source>
        <dbReference type="SAM" id="Phobius"/>
    </source>
</evidence>
<dbReference type="InterPro" id="IPR027417">
    <property type="entry name" value="P-loop_NTPase"/>
</dbReference>
<dbReference type="Gene3D" id="1.10.8.60">
    <property type="match status" value="2"/>
</dbReference>
<comment type="caution">
    <text evidence="7">The sequence shown here is derived from an EMBL/GenBank/DDBJ whole genome shotgun (WGS) entry which is preliminary data.</text>
</comment>
<keyword evidence="7" id="KW-0645">Protease</keyword>
<keyword evidence="1" id="KW-0547">Nucleotide-binding</keyword>
<name>A0ABY0FN54_9BACT</name>
<dbReference type="SMART" id="SM00382">
    <property type="entry name" value="AAA"/>
    <property type="match status" value="2"/>
</dbReference>
<dbReference type="EMBL" id="PRLM01000003">
    <property type="protein sequence ID" value="RYC74784.1"/>
    <property type="molecule type" value="Genomic_DNA"/>
</dbReference>
<dbReference type="PRINTS" id="PR00300">
    <property type="entry name" value="CLPPROTEASEA"/>
</dbReference>
<dbReference type="InterPro" id="IPR041546">
    <property type="entry name" value="ClpA/ClpB_AAA_lid"/>
</dbReference>